<feature type="binding site" evidence="5">
    <location>
        <position position="366"/>
    </location>
    <ligand>
        <name>Fe cation</name>
        <dbReference type="ChEBI" id="CHEBI:24875"/>
        <note>catalytic</note>
    </ligand>
</feature>
<dbReference type="GO" id="GO:0016121">
    <property type="term" value="P:carotene catabolic process"/>
    <property type="evidence" value="ECO:0007669"/>
    <property type="project" value="TreeGrafter"/>
</dbReference>
<dbReference type="GO" id="GO:0010436">
    <property type="term" value="F:carotenoid dioxygenase activity"/>
    <property type="evidence" value="ECO:0007669"/>
    <property type="project" value="TreeGrafter"/>
</dbReference>
<feature type="binding site" evidence="5">
    <location>
        <position position="296"/>
    </location>
    <ligand>
        <name>Fe cation</name>
        <dbReference type="ChEBI" id="CHEBI:24875"/>
        <note>catalytic</note>
    </ligand>
</feature>
<comment type="similarity">
    <text evidence="1">Belongs to the carotenoid oxygenase family.</text>
</comment>
<evidence type="ECO:0000256" key="3">
    <source>
        <dbReference type="ARBA" id="ARBA00023002"/>
    </source>
</evidence>
<dbReference type="EMBL" id="CDPU01000062">
    <property type="protein sequence ID" value="CEO56182.1"/>
    <property type="molecule type" value="Genomic_DNA"/>
</dbReference>
<evidence type="ECO:0000313" key="7">
    <source>
        <dbReference type="EMBL" id="CEO56182.1"/>
    </source>
</evidence>
<feature type="binding site" evidence="5">
    <location>
        <position position="583"/>
    </location>
    <ligand>
        <name>Fe cation</name>
        <dbReference type="ChEBI" id="CHEBI:24875"/>
        <note>catalytic</note>
    </ligand>
</feature>
<keyword evidence="4 5" id="KW-0408">Iron</keyword>
<reference evidence="7" key="1">
    <citation type="submission" date="2015-01" db="EMBL/GenBank/DDBJ databases">
        <authorList>
            <person name="Durling Mikael"/>
        </authorList>
    </citation>
    <scope>NUCLEOTIDE SEQUENCE</scope>
</reference>
<name>A0A0B7KL83_BIOOC</name>
<keyword evidence="3" id="KW-0560">Oxidoreductase</keyword>
<accession>A0A0B7KL83</accession>
<gene>
    <name evidence="7" type="ORF">BN869_000012240_1</name>
</gene>
<feature type="region of interest" description="Disordered" evidence="6">
    <location>
        <begin position="1"/>
        <end position="30"/>
    </location>
</feature>
<evidence type="ECO:0000256" key="5">
    <source>
        <dbReference type="PIRSR" id="PIRSR604294-1"/>
    </source>
</evidence>
<dbReference type="InterPro" id="IPR004294">
    <property type="entry name" value="Carotenoid_Oase"/>
</dbReference>
<sequence length="591" mass="64791">MAAPTALPSFSSSGTFHRLASDEEQDAKATMENFHAESWKDWPNEAGFEGLEEHRGPIDLKVVGQIPSWAAGSLYRTGPGQNAVDTDSGSMHRVSHWFDGFAHMHKFDIIPSSVPGDGNATTVRYSSRLQAETFVDDIKRRGWRSGISFGQRADPCVGIFSKFMSLFHPIQANNAVVIERNLPGPWSETSRAAQAGHRTGTGDLFVLTDNSLLHKVDPDTLEPLEFIATSKLHPSLRGPLACAHPQRDPESGDMFNYNLEFGSRPTYRIYRTNASTGNVDILATLTVADLAPAYIHSMFLTKNYVVLCVPSSHFSLSGMKIPFVRNLVDGMAPFDKSKLTQWVFVDRRYGNGVVARFTTPAGFFFHSINAFEEAVVEDQGSQAEWVDLTFDYVGYESTAIIQGFYLDVILDREEGARKYWIDGPEGGDLVPHLKRQRFRIPASPSSSGSSAQGLSPLPSAEEVFAIPAPHIGELPTINPLYATKPYQFVYSVSSRGLSTMMDCLVKTDVSSRAATIWAPPQSHTPGEAIFVPRPNATDEDDGVLLSVVLDGTAQVSYLVCLNAKTMKEVGRAELEFPIGLGFHGIHAPVSV</sequence>
<dbReference type="PANTHER" id="PTHR10543">
    <property type="entry name" value="BETA-CAROTENE DIOXYGENASE"/>
    <property type="match status" value="1"/>
</dbReference>
<keyword evidence="2 5" id="KW-0479">Metal-binding</keyword>
<organism evidence="7">
    <name type="scientific">Bionectria ochroleuca</name>
    <name type="common">Gliocladium roseum</name>
    <dbReference type="NCBI Taxonomy" id="29856"/>
    <lineage>
        <taxon>Eukaryota</taxon>
        <taxon>Fungi</taxon>
        <taxon>Dikarya</taxon>
        <taxon>Ascomycota</taxon>
        <taxon>Pezizomycotina</taxon>
        <taxon>Sordariomycetes</taxon>
        <taxon>Hypocreomycetidae</taxon>
        <taxon>Hypocreales</taxon>
        <taxon>Bionectriaceae</taxon>
        <taxon>Clonostachys</taxon>
    </lineage>
</organism>
<evidence type="ECO:0000256" key="2">
    <source>
        <dbReference type="ARBA" id="ARBA00022723"/>
    </source>
</evidence>
<protein>
    <submittedName>
        <fullName evidence="7">Uncharacterized protein</fullName>
    </submittedName>
</protein>
<evidence type="ECO:0000256" key="4">
    <source>
        <dbReference type="ARBA" id="ARBA00023004"/>
    </source>
</evidence>
<evidence type="ECO:0000256" key="6">
    <source>
        <dbReference type="SAM" id="MobiDB-lite"/>
    </source>
</evidence>
<dbReference type="Pfam" id="PF03055">
    <property type="entry name" value="RPE65"/>
    <property type="match status" value="1"/>
</dbReference>
<dbReference type="PANTHER" id="PTHR10543:SF24">
    <property type="entry name" value="CAROTENOID ISOMEROOXYGENASE"/>
    <property type="match status" value="1"/>
</dbReference>
<feature type="binding site" evidence="5">
    <location>
        <position position="244"/>
    </location>
    <ligand>
        <name>Fe cation</name>
        <dbReference type="ChEBI" id="CHEBI:24875"/>
        <note>catalytic</note>
    </ligand>
</feature>
<evidence type="ECO:0000256" key="1">
    <source>
        <dbReference type="ARBA" id="ARBA00006787"/>
    </source>
</evidence>
<dbReference type="AlphaFoldDB" id="A0A0B7KL83"/>
<comment type="cofactor">
    <cofactor evidence="5">
        <name>Fe(2+)</name>
        <dbReference type="ChEBI" id="CHEBI:29033"/>
    </cofactor>
    <text evidence="5">Binds 1 Fe(2+) ion per subunit.</text>
</comment>
<proteinExistence type="inferred from homology"/>
<dbReference type="GO" id="GO:0046872">
    <property type="term" value="F:metal ion binding"/>
    <property type="evidence" value="ECO:0007669"/>
    <property type="project" value="UniProtKB-KW"/>
</dbReference>